<gene>
    <name evidence="2" type="ORF">ACFFSA_06420</name>
</gene>
<feature type="transmembrane region" description="Helical" evidence="1">
    <location>
        <begin position="21"/>
        <end position="40"/>
    </location>
</feature>
<dbReference type="Proteomes" id="UP001589532">
    <property type="component" value="Unassembled WGS sequence"/>
</dbReference>
<feature type="transmembrane region" description="Helical" evidence="1">
    <location>
        <begin position="108"/>
        <end position="128"/>
    </location>
</feature>
<accession>A0ABV5RTF8</accession>
<comment type="caution">
    <text evidence="2">The sequence shown here is derived from an EMBL/GenBank/DDBJ whole genome shotgun (WGS) entry which is preliminary data.</text>
</comment>
<feature type="transmembrane region" description="Helical" evidence="1">
    <location>
        <begin position="78"/>
        <end position="101"/>
    </location>
</feature>
<organism evidence="2 3">
    <name type="scientific">Nonomuraea helvata</name>
    <dbReference type="NCBI Taxonomy" id="37484"/>
    <lineage>
        <taxon>Bacteria</taxon>
        <taxon>Bacillati</taxon>
        <taxon>Actinomycetota</taxon>
        <taxon>Actinomycetes</taxon>
        <taxon>Streptosporangiales</taxon>
        <taxon>Streptosporangiaceae</taxon>
        <taxon>Nonomuraea</taxon>
    </lineage>
</organism>
<dbReference type="RefSeq" id="WP_344987580.1">
    <property type="nucleotide sequence ID" value="NZ_BAAAXV010000001.1"/>
</dbReference>
<evidence type="ECO:0000313" key="2">
    <source>
        <dbReference type="EMBL" id="MFB9622710.1"/>
    </source>
</evidence>
<feature type="transmembrane region" description="Helical" evidence="1">
    <location>
        <begin position="134"/>
        <end position="158"/>
    </location>
</feature>
<evidence type="ECO:0000313" key="3">
    <source>
        <dbReference type="Proteomes" id="UP001589532"/>
    </source>
</evidence>
<protein>
    <submittedName>
        <fullName evidence="2">Uncharacterized protein</fullName>
    </submittedName>
</protein>
<evidence type="ECO:0000256" key="1">
    <source>
        <dbReference type="SAM" id="Phobius"/>
    </source>
</evidence>
<keyword evidence="1" id="KW-0812">Transmembrane</keyword>
<keyword evidence="1" id="KW-1133">Transmembrane helix</keyword>
<sequence>MSELSAQPRGHQSGAYRAARLGLLAGLSAVVVSGLLPWIAPARSGTAEQTEGFAPGFGEAVIGHLGLSYLDVHRAVPVMLLVTFAFTGGAIIASLLAVVALIRSSGGVHVVGAALAAVDVVACGAAVVPSHPDLVPGVGPVVAAFGFFALATCQTVLARGEPAARAGRRPRS</sequence>
<reference evidence="2 3" key="1">
    <citation type="submission" date="2024-09" db="EMBL/GenBank/DDBJ databases">
        <authorList>
            <person name="Sun Q."/>
            <person name="Mori K."/>
        </authorList>
    </citation>
    <scope>NUCLEOTIDE SEQUENCE [LARGE SCALE GENOMIC DNA]</scope>
    <source>
        <strain evidence="2 3">JCM 3143</strain>
    </source>
</reference>
<keyword evidence="1" id="KW-0472">Membrane</keyword>
<keyword evidence="3" id="KW-1185">Reference proteome</keyword>
<proteinExistence type="predicted"/>
<name>A0ABV5RTF8_9ACTN</name>
<dbReference type="EMBL" id="JBHMBW010000003">
    <property type="protein sequence ID" value="MFB9622710.1"/>
    <property type="molecule type" value="Genomic_DNA"/>
</dbReference>